<accession>A0ACD6AJN4</accession>
<protein>
    <submittedName>
        <fullName evidence="1">Uncharacterized protein</fullName>
    </submittedName>
</protein>
<dbReference type="EnsemblPlants" id="AVESA.00010b.r2.UnG1434380.1">
    <property type="protein sequence ID" value="AVESA.00010b.r2.UnG1434380.1.CDS.1"/>
    <property type="gene ID" value="AVESA.00010b.r2.UnG1434380"/>
</dbReference>
<proteinExistence type="predicted"/>
<evidence type="ECO:0000313" key="1">
    <source>
        <dbReference type="EnsemblPlants" id="AVESA.00010b.r2.UnG1434380.1.CDS.1"/>
    </source>
</evidence>
<evidence type="ECO:0000313" key="2">
    <source>
        <dbReference type="Proteomes" id="UP001732700"/>
    </source>
</evidence>
<name>A0ACD6AJN4_AVESA</name>
<organism evidence="1 2">
    <name type="scientific">Avena sativa</name>
    <name type="common">Oat</name>
    <dbReference type="NCBI Taxonomy" id="4498"/>
    <lineage>
        <taxon>Eukaryota</taxon>
        <taxon>Viridiplantae</taxon>
        <taxon>Streptophyta</taxon>
        <taxon>Embryophyta</taxon>
        <taxon>Tracheophyta</taxon>
        <taxon>Spermatophyta</taxon>
        <taxon>Magnoliopsida</taxon>
        <taxon>Liliopsida</taxon>
        <taxon>Poales</taxon>
        <taxon>Poaceae</taxon>
        <taxon>BOP clade</taxon>
        <taxon>Pooideae</taxon>
        <taxon>Poodae</taxon>
        <taxon>Poeae</taxon>
        <taxon>Poeae Chloroplast Group 1 (Aveneae type)</taxon>
        <taxon>Aveninae</taxon>
        <taxon>Avena</taxon>
    </lineage>
</organism>
<sequence>MEENLVFELGHNSVLTTQRTGRHLIVLRSWDRDRIVFESINFSRLRSLTVFGNWKSFFISKSMRLLRVLDLEDASGVKQDDLDKILKLLCRLKFLSLRGRSEICYLPSSLGGLRQLQTLDVRHTSIVTLPENISSLKNLQYIRAGAAVQTSVPHASSSWLPEFRRSSRLVGIVVPSGIGELTALHTLGVINIGASGGKDIMKEIKKLTQLRKLGVSGINRHNCKSFFADPGHVHLESLLVRLDKDNQDCLDDISLPWENLQSLKLHGLQDKLPLATSHLNKLRKLDLEMATLQKNGIEFLSNLPELCILRIRVNQLEDDKLHFYAELYGEQLLTFQKVKILEIACSSVRTINVSFGSKSMKNLELLKLDCSSASYQLNGLNYLSELKQVLLKGANDEIKTALEERLLADHPETPPTVKLEELPHSS</sequence>
<keyword evidence="2" id="KW-1185">Reference proteome</keyword>
<dbReference type="Proteomes" id="UP001732700">
    <property type="component" value="Unassembled WGS sequence"/>
</dbReference>
<reference evidence="1" key="1">
    <citation type="submission" date="2025-09" db="UniProtKB">
        <authorList>
            <consortium name="EnsemblPlants"/>
        </authorList>
    </citation>
    <scope>IDENTIFICATION</scope>
</reference>